<feature type="region of interest" description="Disordered" evidence="1">
    <location>
        <begin position="136"/>
        <end position="194"/>
    </location>
</feature>
<feature type="compositionally biased region" description="Basic residues" evidence="1">
    <location>
        <begin position="153"/>
        <end position="164"/>
    </location>
</feature>
<evidence type="ECO:0000313" key="2">
    <source>
        <dbReference type="EMBL" id="KAK9807317.1"/>
    </source>
</evidence>
<keyword evidence="3" id="KW-1185">Reference proteome</keyword>
<accession>A0AAW1PEU8</accession>
<proteinExistence type="predicted"/>
<feature type="compositionally biased region" description="Polar residues" evidence="1">
    <location>
        <begin position="138"/>
        <end position="150"/>
    </location>
</feature>
<sequence length="264" mass="29018">MAYIQPTEHKLKVPVTPDLGALERKRQRHRSLARMLHSDPYKALLSRGKDSPGQQQISAAHSTPQLLSQPNMQPLQELPLIHLDNDAETSEEVMLSVCTLHQQVEQLLADQRAAEERDEDAVALLLEIVAHAEELKDQSQSLGASSSTLLPSRRSHSGPGKRSRQLPSLQRPRTAGAGGKPSPDSSRLLQAKQQLRAAVRAPLDSLDTARFQANTIPRSTSTPRSPSWKQDQLPWMEADILCRQAVARAHAEQTLAAAKGPALH</sequence>
<organism evidence="2 3">
    <name type="scientific">Symbiochloris irregularis</name>
    <dbReference type="NCBI Taxonomy" id="706552"/>
    <lineage>
        <taxon>Eukaryota</taxon>
        <taxon>Viridiplantae</taxon>
        <taxon>Chlorophyta</taxon>
        <taxon>core chlorophytes</taxon>
        <taxon>Trebouxiophyceae</taxon>
        <taxon>Trebouxiales</taxon>
        <taxon>Trebouxiaceae</taxon>
        <taxon>Symbiochloris</taxon>
    </lineage>
</organism>
<feature type="compositionally biased region" description="Polar residues" evidence="1">
    <location>
        <begin position="183"/>
        <end position="193"/>
    </location>
</feature>
<comment type="caution">
    <text evidence="2">The sequence shown here is derived from an EMBL/GenBank/DDBJ whole genome shotgun (WGS) entry which is preliminary data.</text>
</comment>
<evidence type="ECO:0000313" key="3">
    <source>
        <dbReference type="Proteomes" id="UP001465755"/>
    </source>
</evidence>
<feature type="region of interest" description="Disordered" evidence="1">
    <location>
        <begin position="43"/>
        <end position="69"/>
    </location>
</feature>
<name>A0AAW1PEU8_9CHLO</name>
<gene>
    <name evidence="2" type="ORF">WJX73_001277</name>
</gene>
<feature type="compositionally biased region" description="Polar residues" evidence="1">
    <location>
        <begin position="52"/>
        <end position="69"/>
    </location>
</feature>
<evidence type="ECO:0000256" key="1">
    <source>
        <dbReference type="SAM" id="MobiDB-lite"/>
    </source>
</evidence>
<protein>
    <submittedName>
        <fullName evidence="2">Uncharacterized protein</fullName>
    </submittedName>
</protein>
<dbReference type="Proteomes" id="UP001465755">
    <property type="component" value="Unassembled WGS sequence"/>
</dbReference>
<dbReference type="EMBL" id="JALJOQ010000031">
    <property type="protein sequence ID" value="KAK9807317.1"/>
    <property type="molecule type" value="Genomic_DNA"/>
</dbReference>
<dbReference type="AlphaFoldDB" id="A0AAW1PEU8"/>
<reference evidence="2 3" key="1">
    <citation type="journal article" date="2024" name="Nat. Commun.">
        <title>Phylogenomics reveals the evolutionary origins of lichenization in chlorophyte algae.</title>
        <authorList>
            <person name="Puginier C."/>
            <person name="Libourel C."/>
            <person name="Otte J."/>
            <person name="Skaloud P."/>
            <person name="Haon M."/>
            <person name="Grisel S."/>
            <person name="Petersen M."/>
            <person name="Berrin J.G."/>
            <person name="Delaux P.M."/>
            <person name="Dal Grande F."/>
            <person name="Keller J."/>
        </authorList>
    </citation>
    <scope>NUCLEOTIDE SEQUENCE [LARGE SCALE GENOMIC DNA]</scope>
    <source>
        <strain evidence="2 3">SAG 2036</strain>
    </source>
</reference>